<evidence type="ECO:0000313" key="1">
    <source>
        <dbReference type="EMBL" id="EOS18318.1"/>
    </source>
</evidence>
<protein>
    <submittedName>
        <fullName evidence="1">Uncharacterized protein</fullName>
    </submittedName>
</protein>
<keyword evidence="2" id="KW-1185">Reference proteome</keyword>
<sequence length="44" mass="5272">MSSKYQGCLVTNGNVPFLFFFHPKDMTDIRYLLKSHNFDRPRLH</sequence>
<dbReference type="EMBL" id="ASSQ01000011">
    <property type="protein sequence ID" value="EOS18318.1"/>
    <property type="molecule type" value="Genomic_DNA"/>
</dbReference>
<name>S0GTW5_9BACT</name>
<accession>S0GTW5</accession>
<dbReference type="PATRIC" id="fig|1235789.3.peg.1972"/>
<reference evidence="1 2" key="1">
    <citation type="submission" date="2013-04" db="EMBL/GenBank/DDBJ databases">
        <title>The Genome Sequence of Parabacteroides goldsteinii dnLKV18.</title>
        <authorList>
            <consortium name="The Broad Institute Genomics Platform"/>
            <consortium name="The Broad Institute Genome Sequencing Center for Infectious Disease"/>
            <person name="Earl A."/>
            <person name="Xavier R."/>
            <person name="Kuhn K."/>
            <person name="Stappenbeck T."/>
            <person name="Walker B."/>
            <person name="Young S."/>
            <person name="Zeng Q."/>
            <person name="Gargeya S."/>
            <person name="Fitzgerald M."/>
            <person name="Haas B."/>
            <person name="Abouelleil A."/>
            <person name="Allen A.W."/>
            <person name="Alvarado L."/>
            <person name="Arachchi H.M."/>
            <person name="Berlin A.M."/>
            <person name="Chapman S.B."/>
            <person name="Gainer-Dewar J."/>
            <person name="Goldberg J."/>
            <person name="Griggs A."/>
            <person name="Gujja S."/>
            <person name="Hansen M."/>
            <person name="Howarth C."/>
            <person name="Imamovic A."/>
            <person name="Ireland A."/>
            <person name="Larimer J."/>
            <person name="McCowan C."/>
            <person name="Murphy C."/>
            <person name="Pearson M."/>
            <person name="Poon T.W."/>
            <person name="Priest M."/>
            <person name="Roberts A."/>
            <person name="Saif S."/>
            <person name="Shea T."/>
            <person name="Sisk P."/>
            <person name="Sykes S."/>
            <person name="Wortman J."/>
            <person name="Nusbaum C."/>
            <person name="Birren B."/>
        </authorList>
    </citation>
    <scope>NUCLEOTIDE SEQUENCE [LARGE SCALE GENOMIC DNA]</scope>
    <source>
        <strain evidence="2">dnLKV18</strain>
    </source>
</reference>
<comment type="caution">
    <text evidence="1">The sequence shown here is derived from an EMBL/GenBank/DDBJ whole genome shotgun (WGS) entry which is preliminary data.</text>
</comment>
<dbReference type="Proteomes" id="UP000014140">
    <property type="component" value="Unassembled WGS sequence"/>
</dbReference>
<gene>
    <name evidence="1" type="ORF">C803_01980</name>
</gene>
<proteinExistence type="predicted"/>
<dbReference type="HOGENOM" id="CLU_3219612_0_0_10"/>
<evidence type="ECO:0000313" key="2">
    <source>
        <dbReference type="Proteomes" id="UP000014140"/>
    </source>
</evidence>
<organism evidence="1 2">
    <name type="scientific">Parabacteroides goldsteinii dnLKV18</name>
    <dbReference type="NCBI Taxonomy" id="1235789"/>
    <lineage>
        <taxon>Bacteria</taxon>
        <taxon>Pseudomonadati</taxon>
        <taxon>Bacteroidota</taxon>
        <taxon>Bacteroidia</taxon>
        <taxon>Bacteroidales</taxon>
        <taxon>Tannerellaceae</taxon>
        <taxon>Parabacteroides</taxon>
    </lineage>
</organism>
<dbReference type="AlphaFoldDB" id="S0GTW5"/>